<dbReference type="OrthoDB" id="410104at2759"/>
<comment type="similarity">
    <text evidence="1">Belongs to the ADP-ribosylglycohydrolase family.</text>
</comment>
<keyword evidence="12" id="KW-0460">Magnesium</keyword>
<feature type="binding site" evidence="12">
    <location>
        <position position="50"/>
    </location>
    <ligand>
        <name>Mg(2+)</name>
        <dbReference type="ChEBI" id="CHEBI:18420"/>
        <label>1</label>
    </ligand>
</feature>
<keyword evidence="3 13" id="KW-0378">Hydrolase</keyword>
<comment type="catalytic activity">
    <reaction evidence="11">
        <text>alpha-NAD(+) + H2O = ADP-D-ribose + nicotinamide + H(+)</text>
        <dbReference type="Rhea" id="RHEA:68792"/>
        <dbReference type="ChEBI" id="CHEBI:15377"/>
        <dbReference type="ChEBI" id="CHEBI:15378"/>
        <dbReference type="ChEBI" id="CHEBI:17154"/>
        <dbReference type="ChEBI" id="CHEBI:57967"/>
        <dbReference type="ChEBI" id="CHEBI:77017"/>
    </reaction>
</comment>
<evidence type="ECO:0000256" key="10">
    <source>
        <dbReference type="ARBA" id="ARBA00043193"/>
    </source>
</evidence>
<dbReference type="AlphaFoldDB" id="L8H0W2"/>
<feature type="binding site" evidence="12">
    <location>
        <position position="250"/>
    </location>
    <ligand>
        <name>Mg(2+)</name>
        <dbReference type="ChEBI" id="CHEBI:18420"/>
        <label>1</label>
    </ligand>
</feature>
<dbReference type="STRING" id="1257118.L8H0W2"/>
<dbReference type="SUPFAM" id="SSF101478">
    <property type="entry name" value="ADP-ribosylglycohydrolase"/>
    <property type="match status" value="1"/>
</dbReference>
<dbReference type="PANTHER" id="PTHR16222:SF24">
    <property type="entry name" value="ADP-RIBOSYLHYDROLASE ARH3"/>
    <property type="match status" value="1"/>
</dbReference>
<dbReference type="Gene3D" id="1.10.4080.10">
    <property type="entry name" value="ADP-ribosylation/Crystallin J1"/>
    <property type="match status" value="1"/>
</dbReference>
<protein>
    <recommendedName>
        <fullName evidence="4">ADP-ribosylhydrolase ARH3</fullName>
        <ecNumber evidence="2">3.2.1.143</ecNumber>
    </recommendedName>
    <alternativeName>
        <fullName evidence="5">ADP-ribose glycohydrolase ARH3</fullName>
    </alternativeName>
    <alternativeName>
        <fullName evidence="6">ADP-ribosylhydrolase 3</fullName>
    </alternativeName>
    <alternativeName>
        <fullName evidence="9">O-acetyl-ADP-ribose deacetylase ARH3</fullName>
    </alternativeName>
    <alternativeName>
        <fullName evidence="10">Poly(ADP-ribose) glycohydrolase ARH3</fullName>
    </alternativeName>
    <alternativeName>
        <fullName evidence="8">[Protein ADP-ribosylarginine] hydrolase-like protein 2</fullName>
    </alternativeName>
    <alternativeName>
        <fullName evidence="7">[Protein ADP-ribosylserine] hydrolase</fullName>
    </alternativeName>
</protein>
<feature type="binding site" evidence="12">
    <location>
        <position position="253"/>
    </location>
    <ligand>
        <name>Mg(2+)</name>
        <dbReference type="ChEBI" id="CHEBI:18420"/>
        <label>1</label>
    </ligand>
</feature>
<evidence type="ECO:0000256" key="6">
    <source>
        <dbReference type="ARBA" id="ARBA00042471"/>
    </source>
</evidence>
<evidence type="ECO:0000256" key="9">
    <source>
        <dbReference type="ARBA" id="ARBA00043187"/>
    </source>
</evidence>
<feature type="binding site" evidence="12">
    <location>
        <position position="252"/>
    </location>
    <ligand>
        <name>Mg(2+)</name>
        <dbReference type="ChEBI" id="CHEBI:18420"/>
        <label>1</label>
    </ligand>
</feature>
<evidence type="ECO:0000256" key="12">
    <source>
        <dbReference type="PIRSR" id="PIRSR605502-1"/>
    </source>
</evidence>
<feature type="binding site" evidence="12">
    <location>
        <position position="52"/>
    </location>
    <ligand>
        <name>Mg(2+)</name>
        <dbReference type="ChEBI" id="CHEBI:18420"/>
        <label>1</label>
    </ligand>
</feature>
<accession>L8H0W2</accession>
<evidence type="ECO:0000256" key="4">
    <source>
        <dbReference type="ARBA" id="ARBA00041057"/>
    </source>
</evidence>
<dbReference type="Pfam" id="PF03747">
    <property type="entry name" value="ADP_ribosyl_GH"/>
    <property type="match status" value="1"/>
</dbReference>
<dbReference type="GO" id="GO:0046872">
    <property type="term" value="F:metal ion binding"/>
    <property type="evidence" value="ECO:0007669"/>
    <property type="project" value="UniProtKB-KW"/>
</dbReference>
<dbReference type="EC" id="3.2.1.143" evidence="2"/>
<evidence type="ECO:0000256" key="7">
    <source>
        <dbReference type="ARBA" id="ARBA00042722"/>
    </source>
</evidence>
<dbReference type="InterPro" id="IPR005502">
    <property type="entry name" value="Ribosyl_crysJ1"/>
</dbReference>
<evidence type="ECO:0000313" key="14">
    <source>
        <dbReference type="Proteomes" id="UP000011083"/>
    </source>
</evidence>
<dbReference type="GeneID" id="14919902"/>
<evidence type="ECO:0000256" key="8">
    <source>
        <dbReference type="ARBA" id="ARBA00042850"/>
    </source>
</evidence>
<dbReference type="Proteomes" id="UP000011083">
    <property type="component" value="Unassembled WGS sequence"/>
</dbReference>
<gene>
    <name evidence="13" type="ORF">ACA1_323380</name>
</gene>
<dbReference type="OMA" id="WHWTDDT"/>
<dbReference type="InterPro" id="IPR050792">
    <property type="entry name" value="ADP-ribosylglycohydrolase"/>
</dbReference>
<evidence type="ECO:0000256" key="3">
    <source>
        <dbReference type="ARBA" id="ARBA00022801"/>
    </source>
</evidence>
<organism evidence="13 14">
    <name type="scientific">Acanthamoeba castellanii (strain ATCC 30010 / Neff)</name>
    <dbReference type="NCBI Taxonomy" id="1257118"/>
    <lineage>
        <taxon>Eukaryota</taxon>
        <taxon>Amoebozoa</taxon>
        <taxon>Discosea</taxon>
        <taxon>Longamoebia</taxon>
        <taxon>Centramoebida</taxon>
        <taxon>Acanthamoebidae</taxon>
        <taxon>Acanthamoeba</taxon>
    </lineage>
</organism>
<dbReference type="InterPro" id="IPR036705">
    <property type="entry name" value="Ribosyl_crysJ1_sf"/>
</dbReference>
<dbReference type="KEGG" id="acan:ACA1_323380"/>
<reference evidence="13 14" key="1">
    <citation type="journal article" date="2013" name="Genome Biol.">
        <title>Genome of Acanthamoeba castellanii highlights extensive lateral gene transfer and early evolution of tyrosine kinase signaling.</title>
        <authorList>
            <person name="Clarke M."/>
            <person name="Lohan A.J."/>
            <person name="Liu B."/>
            <person name="Lagkouvardos I."/>
            <person name="Roy S."/>
            <person name="Zafar N."/>
            <person name="Bertelli C."/>
            <person name="Schilde C."/>
            <person name="Kianianmomeni A."/>
            <person name="Burglin T.R."/>
            <person name="Frech C."/>
            <person name="Turcotte B."/>
            <person name="Kopec K.O."/>
            <person name="Synnott J.M."/>
            <person name="Choo C."/>
            <person name="Paponov I."/>
            <person name="Finkler A."/>
            <person name="Soon Heng Tan C."/>
            <person name="Hutchins A.P."/>
            <person name="Weinmeier T."/>
            <person name="Rattei T."/>
            <person name="Chu J.S."/>
            <person name="Gimenez G."/>
            <person name="Irimia M."/>
            <person name="Rigden D.J."/>
            <person name="Fitzpatrick D.A."/>
            <person name="Lorenzo-Morales J."/>
            <person name="Bateman A."/>
            <person name="Chiu C.H."/>
            <person name="Tang P."/>
            <person name="Hegemann P."/>
            <person name="Fromm H."/>
            <person name="Raoult D."/>
            <person name="Greub G."/>
            <person name="Miranda-Saavedra D."/>
            <person name="Chen N."/>
            <person name="Nash P."/>
            <person name="Ginger M.L."/>
            <person name="Horn M."/>
            <person name="Schaap P."/>
            <person name="Caler L."/>
            <person name="Loftus B."/>
        </authorList>
    </citation>
    <scope>NUCLEOTIDE SEQUENCE [LARGE SCALE GENOMIC DNA]</scope>
    <source>
        <strain evidence="13 14">Neff</strain>
    </source>
</reference>
<dbReference type="VEuPathDB" id="AmoebaDB:ACA1_323380"/>
<comment type="cofactor">
    <cofactor evidence="12">
        <name>Mg(2+)</name>
        <dbReference type="ChEBI" id="CHEBI:18420"/>
    </cofactor>
    <text evidence="12">Binds 2 magnesium ions per subunit.</text>
</comment>
<evidence type="ECO:0000313" key="13">
    <source>
        <dbReference type="EMBL" id="ELR19104.1"/>
    </source>
</evidence>
<keyword evidence="14" id="KW-1185">Reference proteome</keyword>
<dbReference type="PANTHER" id="PTHR16222">
    <property type="entry name" value="ADP-RIBOSYLGLYCOHYDROLASE"/>
    <property type="match status" value="1"/>
</dbReference>
<sequence>MGDALGAGVEGYTYEMIREMFVKTDGRALSYINATHMGVRKLGMRYGMYTDDTQTALALATSLRGYPPTAQAVLKAIGQDGADYRKTGTIAFPDGSYANGGAMRIAPVGLAFRNASPAELREAVRWAIVSSHVHAQAIDGAYLQALSVAMCTHMSAEQRDSFDPREYLETMRKAAATLPMKKRIKALVLKLDNVLAGKEVHDMVDVFDEIVEDDFQIKAVDAMAVVLWAVARYWRDPADCIIRTVGFGGDTDTTAAMVGAIMGAMHGTSWMPKHWYDNLENGDYGRDYCIRIARGLAALDLHQVKGQGEHAVEWV</sequence>
<evidence type="ECO:0000256" key="2">
    <source>
        <dbReference type="ARBA" id="ARBA00012255"/>
    </source>
</evidence>
<evidence type="ECO:0000256" key="1">
    <source>
        <dbReference type="ARBA" id="ARBA00010702"/>
    </source>
</evidence>
<evidence type="ECO:0000256" key="11">
    <source>
        <dbReference type="ARBA" id="ARBA00049015"/>
    </source>
</evidence>
<proteinExistence type="inferred from homology"/>
<dbReference type="GO" id="GO:0004649">
    <property type="term" value="F:poly(ADP-ribose) glycohydrolase activity"/>
    <property type="evidence" value="ECO:0007669"/>
    <property type="project" value="UniProtKB-EC"/>
</dbReference>
<dbReference type="RefSeq" id="XP_004341171.1">
    <property type="nucleotide sequence ID" value="XM_004341123.1"/>
</dbReference>
<evidence type="ECO:0000256" key="5">
    <source>
        <dbReference type="ARBA" id="ARBA00042398"/>
    </source>
</evidence>
<dbReference type="EMBL" id="KB007938">
    <property type="protein sequence ID" value="ELR19104.1"/>
    <property type="molecule type" value="Genomic_DNA"/>
</dbReference>
<feature type="binding site" evidence="12">
    <location>
        <position position="51"/>
    </location>
    <ligand>
        <name>Mg(2+)</name>
        <dbReference type="ChEBI" id="CHEBI:18420"/>
        <label>1</label>
    </ligand>
</feature>
<name>L8H0W2_ACACF</name>
<keyword evidence="12" id="KW-0479">Metal-binding</keyword>